<feature type="region of interest" description="Disordered" evidence="1">
    <location>
        <begin position="1"/>
        <end position="45"/>
    </location>
</feature>
<comment type="caution">
    <text evidence="2">The sequence shown here is derived from an EMBL/GenBank/DDBJ whole genome shotgun (WGS) entry which is preliminary data.</text>
</comment>
<gene>
    <name evidence="2" type="ORF">AAG570_006257</name>
</gene>
<dbReference type="Proteomes" id="UP001558652">
    <property type="component" value="Unassembled WGS sequence"/>
</dbReference>
<evidence type="ECO:0000256" key="1">
    <source>
        <dbReference type="SAM" id="MobiDB-lite"/>
    </source>
</evidence>
<feature type="compositionally biased region" description="Basic and acidic residues" evidence="1">
    <location>
        <begin position="1"/>
        <end position="10"/>
    </location>
</feature>
<dbReference type="AlphaFoldDB" id="A0ABD0YTJ9"/>
<evidence type="ECO:0000313" key="2">
    <source>
        <dbReference type="EMBL" id="KAL1139271.1"/>
    </source>
</evidence>
<name>A0ABD0YTJ9_9HEMI</name>
<evidence type="ECO:0000313" key="3">
    <source>
        <dbReference type="Proteomes" id="UP001558652"/>
    </source>
</evidence>
<keyword evidence="3" id="KW-1185">Reference proteome</keyword>
<protein>
    <submittedName>
        <fullName evidence="2">Uncharacterized protein</fullName>
    </submittedName>
</protein>
<reference evidence="2 3" key="1">
    <citation type="submission" date="2024-07" db="EMBL/GenBank/DDBJ databases">
        <title>Chromosome-level genome assembly of the water stick insect Ranatra chinensis (Heteroptera: Nepidae).</title>
        <authorList>
            <person name="Liu X."/>
        </authorList>
    </citation>
    <scope>NUCLEOTIDE SEQUENCE [LARGE SCALE GENOMIC DNA]</scope>
    <source>
        <strain evidence="2">Cailab_2021Rc</strain>
        <tissue evidence="2">Muscle</tissue>
    </source>
</reference>
<accession>A0ABD0YTJ9</accession>
<sequence>MMTGRCREMGVVEAAEEDADERGGLQEWWGTGSHPAGASSQPQSVARPLDTRTLVVVAPLAGDLTEAWTGATACRLWARLTRLSVPKKHGDVLFCLTLAPLSQAEGTVMDIYAVQTGSLIEFTELNLSLPNRKDTNKNSIRASLRYIVEDAPRGKASGEPLPVAVWGSRGNTNCNWVCRGGVRDTFLGSAPRAIVRKRNGIWGCDPVAQRSGAVAYVSWHGDSDRSREGPIDTRSRRLRVWRYPWAANGIAEIDILRSQRLLLSPSSGQPLLDRYTPRRVTLPVTIEFRLRSTEQGADRNYSISTRYHLAHQPN</sequence>
<dbReference type="EMBL" id="JBFDAA010000002">
    <property type="protein sequence ID" value="KAL1139271.1"/>
    <property type="molecule type" value="Genomic_DNA"/>
</dbReference>
<proteinExistence type="predicted"/>
<organism evidence="2 3">
    <name type="scientific">Ranatra chinensis</name>
    <dbReference type="NCBI Taxonomy" id="642074"/>
    <lineage>
        <taxon>Eukaryota</taxon>
        <taxon>Metazoa</taxon>
        <taxon>Ecdysozoa</taxon>
        <taxon>Arthropoda</taxon>
        <taxon>Hexapoda</taxon>
        <taxon>Insecta</taxon>
        <taxon>Pterygota</taxon>
        <taxon>Neoptera</taxon>
        <taxon>Paraneoptera</taxon>
        <taxon>Hemiptera</taxon>
        <taxon>Heteroptera</taxon>
        <taxon>Panheteroptera</taxon>
        <taxon>Nepomorpha</taxon>
        <taxon>Nepidae</taxon>
        <taxon>Ranatrinae</taxon>
        <taxon>Ranatra</taxon>
    </lineage>
</organism>